<protein>
    <recommendedName>
        <fullName evidence="4">Transmembrane protein</fullName>
    </recommendedName>
</protein>
<sequence length="84" mass="9593">MNDCYKFIFDNAKLARLVKAVVTISGKFVPILLILDIHILRRFVFIIIVFRCFGLPHRFVTGTLPGRIAGRINNSYLHFAILSS</sequence>
<reference evidence="2 3" key="1">
    <citation type="submission" date="2020-08" db="EMBL/GenBank/DDBJ databases">
        <title>Genomic Encyclopedia of Type Strains, Phase IV (KMG-IV): sequencing the most valuable type-strain genomes for metagenomic binning, comparative biology and taxonomic classification.</title>
        <authorList>
            <person name="Goeker M."/>
        </authorList>
    </citation>
    <scope>NUCLEOTIDE SEQUENCE [LARGE SCALE GENOMIC DNA]</scope>
    <source>
        <strain evidence="2 3">DSM 102983</strain>
    </source>
</reference>
<proteinExistence type="predicted"/>
<name>A0ABR6KUW2_9BACT</name>
<evidence type="ECO:0000313" key="3">
    <source>
        <dbReference type="Proteomes" id="UP000533637"/>
    </source>
</evidence>
<comment type="caution">
    <text evidence="2">The sequence shown here is derived from an EMBL/GenBank/DDBJ whole genome shotgun (WGS) entry which is preliminary data.</text>
</comment>
<organism evidence="2 3">
    <name type="scientific">Parabacteroides faecis</name>
    <dbReference type="NCBI Taxonomy" id="1217282"/>
    <lineage>
        <taxon>Bacteria</taxon>
        <taxon>Pseudomonadati</taxon>
        <taxon>Bacteroidota</taxon>
        <taxon>Bacteroidia</taxon>
        <taxon>Bacteroidales</taxon>
        <taxon>Tannerellaceae</taxon>
        <taxon>Parabacteroides</taxon>
    </lineage>
</organism>
<evidence type="ECO:0008006" key="4">
    <source>
        <dbReference type="Google" id="ProtNLM"/>
    </source>
</evidence>
<keyword evidence="3" id="KW-1185">Reference proteome</keyword>
<evidence type="ECO:0000313" key="2">
    <source>
        <dbReference type="EMBL" id="MBB4625208.1"/>
    </source>
</evidence>
<evidence type="ECO:0000256" key="1">
    <source>
        <dbReference type="SAM" id="Phobius"/>
    </source>
</evidence>
<accession>A0ABR6KUW2</accession>
<dbReference type="Proteomes" id="UP000533637">
    <property type="component" value="Unassembled WGS sequence"/>
</dbReference>
<feature type="transmembrane region" description="Helical" evidence="1">
    <location>
        <begin position="28"/>
        <end position="50"/>
    </location>
</feature>
<keyword evidence="1" id="KW-1133">Transmembrane helix</keyword>
<keyword evidence="1" id="KW-0812">Transmembrane</keyword>
<keyword evidence="1" id="KW-0472">Membrane</keyword>
<gene>
    <name evidence="2" type="ORF">GGQ57_005160</name>
</gene>
<dbReference type="EMBL" id="JACHOC010000015">
    <property type="protein sequence ID" value="MBB4625208.1"/>
    <property type="molecule type" value="Genomic_DNA"/>
</dbReference>